<evidence type="ECO:0000256" key="1">
    <source>
        <dbReference type="SAM" id="MobiDB-lite"/>
    </source>
</evidence>
<comment type="caution">
    <text evidence="3">The sequence shown here is derived from an EMBL/GenBank/DDBJ whole genome shotgun (WGS) entry which is preliminary data.</text>
</comment>
<dbReference type="EMBL" id="LRQV01000050">
    <property type="protein sequence ID" value="KXK61095.1"/>
    <property type="molecule type" value="Genomic_DNA"/>
</dbReference>
<protein>
    <submittedName>
        <fullName evidence="3">Uncharacterized protein</fullName>
    </submittedName>
</protein>
<evidence type="ECO:0000256" key="2">
    <source>
        <dbReference type="SAM" id="Phobius"/>
    </source>
</evidence>
<organism evidence="3 4">
    <name type="scientific">Micromonospora rosaria</name>
    <dbReference type="NCBI Taxonomy" id="47874"/>
    <lineage>
        <taxon>Bacteria</taxon>
        <taxon>Bacillati</taxon>
        <taxon>Actinomycetota</taxon>
        <taxon>Actinomycetes</taxon>
        <taxon>Micromonosporales</taxon>
        <taxon>Micromonosporaceae</taxon>
        <taxon>Micromonospora</taxon>
    </lineage>
</organism>
<dbReference type="AlphaFoldDB" id="A0A136PRN4"/>
<feature type="region of interest" description="Disordered" evidence="1">
    <location>
        <begin position="46"/>
        <end position="68"/>
    </location>
</feature>
<accession>A0A136PRN4</accession>
<evidence type="ECO:0000313" key="3">
    <source>
        <dbReference type="EMBL" id="KXK61095.1"/>
    </source>
</evidence>
<reference evidence="3 4" key="1">
    <citation type="submission" date="2016-01" db="EMBL/GenBank/DDBJ databases">
        <title>Whole genome sequence and analysis of Micromonospora rosaria DSM 803, which can produce antibacterial substance rosamicin.</title>
        <authorList>
            <person name="Yang H."/>
            <person name="He X."/>
            <person name="Zhu D."/>
        </authorList>
    </citation>
    <scope>NUCLEOTIDE SEQUENCE [LARGE SCALE GENOMIC DNA]</scope>
    <source>
        <strain evidence="3 4">DSM 803</strain>
    </source>
</reference>
<evidence type="ECO:0000313" key="4">
    <source>
        <dbReference type="Proteomes" id="UP000070620"/>
    </source>
</evidence>
<dbReference type="Proteomes" id="UP000070620">
    <property type="component" value="Unassembled WGS sequence"/>
</dbReference>
<sequence>MAVTASLAAASLLGALLLWGRDDVVTVGMALLCVLCTVTAGVAASASRQQRAPVTGMPPAEHHVPGGSAVDADTLEAFDCRDALHAVDVRQRRAGRLSDR</sequence>
<name>A0A136PRN4_9ACTN</name>
<feature type="transmembrane region" description="Helical" evidence="2">
    <location>
        <begin position="27"/>
        <end position="47"/>
    </location>
</feature>
<keyword evidence="2" id="KW-0472">Membrane</keyword>
<keyword evidence="2" id="KW-1133">Transmembrane helix</keyword>
<proteinExistence type="predicted"/>
<keyword evidence="2" id="KW-0812">Transmembrane</keyword>
<keyword evidence="4" id="KW-1185">Reference proteome</keyword>
<gene>
    <name evidence="3" type="ORF">AWW66_15425</name>
</gene>